<name>A0AAP2DLB6_9BACT</name>
<feature type="domain" description="HTH arsR-type" evidence="1">
    <location>
        <begin position="1"/>
        <end position="91"/>
    </location>
</feature>
<dbReference type="EMBL" id="JAHESF010000007">
    <property type="protein sequence ID" value="MBT1697047.1"/>
    <property type="molecule type" value="Genomic_DNA"/>
</dbReference>
<gene>
    <name evidence="2" type="ORF">KK083_09190</name>
</gene>
<dbReference type="GO" id="GO:0003700">
    <property type="term" value="F:DNA-binding transcription factor activity"/>
    <property type="evidence" value="ECO:0007669"/>
    <property type="project" value="InterPro"/>
</dbReference>
<dbReference type="AlphaFoldDB" id="A0AAP2DLB6"/>
<dbReference type="PRINTS" id="PR00778">
    <property type="entry name" value="HTHARSR"/>
</dbReference>
<evidence type="ECO:0000313" key="2">
    <source>
        <dbReference type="EMBL" id="MBT1697047.1"/>
    </source>
</evidence>
<dbReference type="CDD" id="cd00090">
    <property type="entry name" value="HTH_ARSR"/>
    <property type="match status" value="1"/>
</dbReference>
<dbReference type="Gene3D" id="1.10.10.10">
    <property type="entry name" value="Winged helix-like DNA-binding domain superfamily/Winged helix DNA-binding domain"/>
    <property type="match status" value="1"/>
</dbReference>
<dbReference type="InterPro" id="IPR001845">
    <property type="entry name" value="HTH_ArsR_DNA-bd_dom"/>
</dbReference>
<dbReference type="RefSeq" id="WP_254162730.1">
    <property type="nucleotide sequence ID" value="NZ_JAHESF010000007.1"/>
</dbReference>
<dbReference type="PANTHER" id="PTHR38600:SF2">
    <property type="entry name" value="SLL0088 PROTEIN"/>
    <property type="match status" value="1"/>
</dbReference>
<proteinExistence type="predicted"/>
<comment type="caution">
    <text evidence="2">The sequence shown here is derived from an EMBL/GenBank/DDBJ whole genome shotgun (WGS) entry which is preliminary data.</text>
</comment>
<accession>A0AAP2DLB6</accession>
<dbReference type="PROSITE" id="PS50987">
    <property type="entry name" value="HTH_ARSR_2"/>
    <property type="match status" value="1"/>
</dbReference>
<dbReference type="InterPro" id="IPR036390">
    <property type="entry name" value="WH_DNA-bd_sf"/>
</dbReference>
<dbReference type="SUPFAM" id="SSF46785">
    <property type="entry name" value="Winged helix' DNA-binding domain"/>
    <property type="match status" value="1"/>
</dbReference>
<dbReference type="Proteomes" id="UP001319200">
    <property type="component" value="Unassembled WGS sequence"/>
</dbReference>
<protein>
    <submittedName>
        <fullName evidence="2">Winged helix-turn-helix domain-containing protein</fullName>
    </submittedName>
</protein>
<reference evidence="2 3" key="1">
    <citation type="submission" date="2021-05" db="EMBL/GenBank/DDBJ databases">
        <title>A Polyphasic approach of four new species of the genus Ohtaekwangia: Ohtaekwangia histidinii sp. nov., Ohtaekwangia cretensis sp. nov., Ohtaekwangia indiensis sp. nov., Ohtaekwangia reichenbachii sp. nov. from diverse environment.</title>
        <authorList>
            <person name="Octaviana S."/>
        </authorList>
    </citation>
    <scope>NUCLEOTIDE SEQUENCE [LARGE SCALE GENOMIC DNA]</scope>
    <source>
        <strain evidence="2 3">PWU4</strain>
    </source>
</reference>
<dbReference type="Pfam" id="PF12840">
    <property type="entry name" value="HTH_20"/>
    <property type="match status" value="1"/>
</dbReference>
<dbReference type="InterPro" id="IPR036388">
    <property type="entry name" value="WH-like_DNA-bd_sf"/>
</dbReference>
<dbReference type="InterPro" id="IPR011991">
    <property type="entry name" value="ArsR-like_HTH"/>
</dbReference>
<dbReference type="SMART" id="SM00418">
    <property type="entry name" value="HTH_ARSR"/>
    <property type="match status" value="1"/>
</dbReference>
<sequence length="112" mass="13320">MNISNYDSFIAIADPHRRQILRMLSSKEQSINTIAENFDISRPAVSKHIKVLESTGFITIEDRGRERYCVLDQRGFTEIQEWMNYFENYWLTKLKSLDAYLKKSNSPKKRKR</sequence>
<dbReference type="PANTHER" id="PTHR38600">
    <property type="entry name" value="TRANSCRIPTIONAL REGULATORY PROTEIN"/>
    <property type="match status" value="1"/>
</dbReference>
<dbReference type="NCBIfam" id="NF033788">
    <property type="entry name" value="HTH_metalloreg"/>
    <property type="match status" value="1"/>
</dbReference>
<keyword evidence="3" id="KW-1185">Reference proteome</keyword>
<organism evidence="2 3">
    <name type="scientific">Chryseosolibacter histidini</name>
    <dbReference type="NCBI Taxonomy" id="2782349"/>
    <lineage>
        <taxon>Bacteria</taxon>
        <taxon>Pseudomonadati</taxon>
        <taxon>Bacteroidota</taxon>
        <taxon>Cytophagia</taxon>
        <taxon>Cytophagales</taxon>
        <taxon>Chryseotaleaceae</taxon>
        <taxon>Chryseosolibacter</taxon>
    </lineage>
</organism>
<evidence type="ECO:0000259" key="1">
    <source>
        <dbReference type="PROSITE" id="PS50987"/>
    </source>
</evidence>
<evidence type="ECO:0000313" key="3">
    <source>
        <dbReference type="Proteomes" id="UP001319200"/>
    </source>
</evidence>